<reference evidence="3 5" key="1">
    <citation type="submission" date="2020-08" db="EMBL/GenBank/DDBJ databases">
        <title>Streptomycin Non-resistant strain, P. mexicana.</title>
        <authorList>
            <person name="Ganesh-Kumar S."/>
            <person name="Zhe T."/>
            <person name="Yu Z."/>
            <person name="Min Y."/>
        </authorList>
    </citation>
    <scope>NUCLEOTIDE SEQUENCE [LARGE SCALE GENOMIC DNA]</scope>
    <source>
        <strain evidence="3 5">GTZY2</strain>
    </source>
</reference>
<dbReference type="EMBL" id="CP060731">
    <property type="protein sequence ID" value="QNN77444.1"/>
    <property type="molecule type" value="Genomic_DNA"/>
</dbReference>
<dbReference type="RefSeq" id="WP_185896595.1">
    <property type="nucleotide sequence ID" value="NZ_CP060028.1"/>
</dbReference>
<evidence type="ECO:0000313" key="3">
    <source>
        <dbReference type="EMBL" id="QNN77444.1"/>
    </source>
</evidence>
<evidence type="ECO:0000313" key="2">
    <source>
        <dbReference type="EMBL" id="QND81521.1"/>
    </source>
</evidence>
<organism evidence="3 5">
    <name type="scientific">Pseudoxanthomonas mexicana</name>
    <dbReference type="NCBI Taxonomy" id="128785"/>
    <lineage>
        <taxon>Bacteria</taxon>
        <taxon>Pseudomonadati</taxon>
        <taxon>Pseudomonadota</taxon>
        <taxon>Gammaproteobacteria</taxon>
        <taxon>Lysobacterales</taxon>
        <taxon>Lysobacteraceae</taxon>
        <taxon>Pseudoxanthomonas</taxon>
    </lineage>
</organism>
<protein>
    <submittedName>
        <fullName evidence="3">Heparinase II/III family protein</fullName>
    </submittedName>
</protein>
<dbReference type="Gene3D" id="1.50.10.100">
    <property type="entry name" value="Chondroitin AC/alginate lyase"/>
    <property type="match status" value="1"/>
</dbReference>
<reference evidence="2 4" key="2">
    <citation type="submission" date="2020-08" db="EMBL/GenBank/DDBJ databases">
        <title>Streptomycin resistant and MDR strain, P. mexicana.</title>
        <authorList>
            <person name="Ganesh-kumar S."/>
            <person name="Zhe T."/>
            <person name="Yu Z."/>
            <person name="Min Y."/>
        </authorList>
    </citation>
    <scope>NUCLEOTIDE SEQUENCE [LARGE SCALE GENOMIC DNA]</scope>
    <source>
        <strain evidence="2 4">GTZY</strain>
    </source>
</reference>
<dbReference type="Gene3D" id="2.70.98.70">
    <property type="match status" value="1"/>
</dbReference>
<keyword evidence="4" id="KW-1185">Reference proteome</keyword>
<dbReference type="GeneID" id="81472539"/>
<sequence>MSRPSASPRSTRRLPLALILGTAALTTLTAASAAGGLFGLRAQVFASDAWDRAEDGFADLRDTGRDTIIRFWTRTTSSAKAARRTRERGGATLPVGSGGTPSLGSLGTRLPATGVDTSPVLGSGGRVSSNSSRPRLVNLPMPVPQVDKSSTAYTRFKGWVDAAVAGNRGYGFSAAEAALMYQLSPEAKYCTLAIQMVEEQVTAAESAIAAGGRPAVAGDSYLEVGPMIADVASTMTACAGSITSSQRTRWSAYAEQAVWNVWNYNNAQWGGRSHPWSGWSINNPGNNYYYSFVEATMYWALASGNSTWFNFLRDNKLAALQAYFARLPGGGSSEGTGYGTSHMRLFSLYRIWRDATGMDLANASSHASDSIPYWIHATVPTMDRFAPIGDQARSSVPDLYDYHRRLVLEARSVNTNPVIQNQATWWLNNISIARMGSGFNYRYDLLPAGTTATPPTDLIYHARGTGHLFARTGWTRDAMWLAIVAGPYNESHAHQDQGSFTLFSGDWLAVTANIWSHSGINQGTDVHNLVRFVRNGTVARQCESTTRASTLTVTPGSGGAFTADANLTPAFCNTDAVTNWRRNFSFANRRLTVRDTFSITSGTTATFQVNVPVAPTLVNSREATAGRLRVRVLEPANATINSNFSTGKYVEDGARYRIDVQGGTTGYVVELSEI</sequence>
<evidence type="ECO:0000313" key="5">
    <source>
        <dbReference type="Proteomes" id="UP000515838"/>
    </source>
</evidence>
<dbReference type="SUPFAM" id="SSF48230">
    <property type="entry name" value="Chondroitin AC/alginate lyase"/>
    <property type="match status" value="1"/>
</dbReference>
<dbReference type="Proteomes" id="UP000515506">
    <property type="component" value="Chromosome"/>
</dbReference>
<dbReference type="InterPro" id="IPR008929">
    <property type="entry name" value="Chondroitin_lyas"/>
</dbReference>
<feature type="region of interest" description="Disordered" evidence="1">
    <location>
        <begin position="79"/>
        <end position="143"/>
    </location>
</feature>
<accession>A0A7G6UR74</accession>
<evidence type="ECO:0000256" key="1">
    <source>
        <dbReference type="SAM" id="MobiDB-lite"/>
    </source>
</evidence>
<feature type="compositionally biased region" description="Low complexity" evidence="1">
    <location>
        <begin position="126"/>
        <end position="135"/>
    </location>
</feature>
<gene>
    <name evidence="2" type="ORF">H4W19_07175</name>
    <name evidence="3" type="ORF">IAE60_16250</name>
</gene>
<name>A0A7G6UR74_PSEMX</name>
<dbReference type="EMBL" id="CP060028">
    <property type="protein sequence ID" value="QND81521.1"/>
    <property type="molecule type" value="Genomic_DNA"/>
</dbReference>
<proteinExistence type="predicted"/>
<dbReference type="AlphaFoldDB" id="A0A7G6UR74"/>
<dbReference type="Proteomes" id="UP000515838">
    <property type="component" value="Chromosome"/>
</dbReference>
<evidence type="ECO:0000313" key="4">
    <source>
        <dbReference type="Proteomes" id="UP000515506"/>
    </source>
</evidence>